<dbReference type="Proteomes" id="UP001489004">
    <property type="component" value="Unassembled WGS sequence"/>
</dbReference>
<feature type="transmembrane region" description="Helical" evidence="1">
    <location>
        <begin position="62"/>
        <end position="85"/>
    </location>
</feature>
<reference evidence="2 3" key="1">
    <citation type="journal article" date="2024" name="Nat. Commun.">
        <title>Phylogenomics reveals the evolutionary origins of lichenization in chlorophyte algae.</title>
        <authorList>
            <person name="Puginier C."/>
            <person name="Libourel C."/>
            <person name="Otte J."/>
            <person name="Skaloud P."/>
            <person name="Haon M."/>
            <person name="Grisel S."/>
            <person name="Petersen M."/>
            <person name="Berrin J.G."/>
            <person name="Delaux P.M."/>
            <person name="Dal Grande F."/>
            <person name="Keller J."/>
        </authorList>
    </citation>
    <scope>NUCLEOTIDE SEQUENCE [LARGE SCALE GENOMIC DNA]</scope>
    <source>
        <strain evidence="2 3">SAG 2043</strain>
    </source>
</reference>
<keyword evidence="1" id="KW-0812">Transmembrane</keyword>
<gene>
    <name evidence="2" type="ORF">WJX72_006305</name>
</gene>
<protein>
    <submittedName>
        <fullName evidence="2">Uncharacterized protein</fullName>
    </submittedName>
</protein>
<organism evidence="2 3">
    <name type="scientific">[Myrmecia] bisecta</name>
    <dbReference type="NCBI Taxonomy" id="41462"/>
    <lineage>
        <taxon>Eukaryota</taxon>
        <taxon>Viridiplantae</taxon>
        <taxon>Chlorophyta</taxon>
        <taxon>core chlorophytes</taxon>
        <taxon>Trebouxiophyceae</taxon>
        <taxon>Trebouxiales</taxon>
        <taxon>Trebouxiaceae</taxon>
        <taxon>Myrmecia</taxon>
    </lineage>
</organism>
<keyword evidence="3" id="KW-1185">Reference proteome</keyword>
<dbReference type="AlphaFoldDB" id="A0AAW1R7B8"/>
<feature type="transmembrane region" description="Helical" evidence="1">
    <location>
        <begin position="269"/>
        <end position="293"/>
    </location>
</feature>
<name>A0AAW1R7B8_9CHLO</name>
<comment type="caution">
    <text evidence="2">The sequence shown here is derived from an EMBL/GenBank/DDBJ whole genome shotgun (WGS) entry which is preliminary data.</text>
</comment>
<accession>A0AAW1R7B8</accession>
<proteinExistence type="predicted"/>
<keyword evidence="1" id="KW-0472">Membrane</keyword>
<keyword evidence="1" id="KW-1133">Transmembrane helix</keyword>
<evidence type="ECO:0000313" key="2">
    <source>
        <dbReference type="EMBL" id="KAK9829519.1"/>
    </source>
</evidence>
<evidence type="ECO:0000313" key="3">
    <source>
        <dbReference type="Proteomes" id="UP001489004"/>
    </source>
</evidence>
<sequence length="326" mass="35024">MAGLLVYCARPFEKIHLSNDRQLAFAFQGIDRLSLVFQQLAIASLAVATVTTLDAAVKWPQIATIASVIFFMFAVVRSAAMWWVLTAHAAKLDDIEVTLAAYRGCGNSPLAEMCAPDMPLWDRLAVGLSLGFLVQYEPPDSAARQAVLIHAYAEHMSVDSSDEPLDCSLPQYAFNTSEQKLLSICMASANTASLALASQGFATSLLAVADYFGGDVSEAVSDGINAGHKLLLAYFISSASSTFDKILYTDGCDIGHLMQGIGKRGLTSLFGNLGILSYAITLAHLLNLAVPWIEASPLFTFLAEKTSHEVAHSLLAAQKMLVKVVR</sequence>
<evidence type="ECO:0000256" key="1">
    <source>
        <dbReference type="SAM" id="Phobius"/>
    </source>
</evidence>
<feature type="transmembrane region" description="Helical" evidence="1">
    <location>
        <begin position="35"/>
        <end position="56"/>
    </location>
</feature>
<dbReference type="EMBL" id="JALJOR010000001">
    <property type="protein sequence ID" value="KAK9829519.1"/>
    <property type="molecule type" value="Genomic_DNA"/>
</dbReference>